<evidence type="ECO:0000313" key="2">
    <source>
        <dbReference type="Proteomes" id="UP000516660"/>
    </source>
</evidence>
<proteinExistence type="predicted"/>
<dbReference type="RefSeq" id="WP_191148160.1">
    <property type="nucleotide sequence ID" value="NZ_CP061274.1"/>
</dbReference>
<name>A0A7L7Z3E3_9MICO</name>
<reference evidence="1 2" key="1">
    <citation type="submission" date="2020-08" db="EMBL/GenBank/DDBJ databases">
        <title>Description of Clavibacter zhangzhiyonge sp. nov., a phytopathogenic actinobacterium isolated from barley seeds, causing leaf brown spot and decline.</title>
        <authorList>
            <person name="Tian Q."/>
            <person name="Chuan J."/>
            <person name="Zhao W."/>
            <person name="Li X."/>
        </authorList>
    </citation>
    <scope>NUCLEOTIDE SEQUENCE [LARGE SCALE GENOMIC DNA]</scope>
    <source>
        <strain evidence="1 2">DM1</strain>
    </source>
</reference>
<dbReference type="EMBL" id="CP061274">
    <property type="protein sequence ID" value="QOD44232.1"/>
    <property type="molecule type" value="Genomic_DNA"/>
</dbReference>
<accession>A0A7L7Z3E3</accession>
<dbReference type="Proteomes" id="UP000516660">
    <property type="component" value="Chromosome"/>
</dbReference>
<sequence length="71" mass="7537">MALTNLPYDDEAILRGAEAATVLGREVRDVQVDFTGTNLSDAGVARITATVSWTVPAPEAVRILEDALPRG</sequence>
<protein>
    <submittedName>
        <fullName evidence="1">Uncharacterized protein</fullName>
    </submittedName>
</protein>
<gene>
    <name evidence="1" type="ORF">H9X71_02450</name>
</gene>
<dbReference type="AlphaFoldDB" id="A0A7L7Z3E3"/>
<dbReference type="KEGG" id="czh:H9X71_02450"/>
<keyword evidence="2" id="KW-1185">Reference proteome</keyword>
<organism evidence="1 2">
    <name type="scientific">Clavibacter zhangzhiyongii</name>
    <dbReference type="NCBI Taxonomy" id="2768071"/>
    <lineage>
        <taxon>Bacteria</taxon>
        <taxon>Bacillati</taxon>
        <taxon>Actinomycetota</taxon>
        <taxon>Actinomycetes</taxon>
        <taxon>Micrococcales</taxon>
        <taxon>Microbacteriaceae</taxon>
        <taxon>Clavibacter</taxon>
    </lineage>
</organism>
<evidence type="ECO:0000313" key="1">
    <source>
        <dbReference type="EMBL" id="QOD44232.1"/>
    </source>
</evidence>